<organism evidence="4 5">
    <name type="scientific">Blautia wexlerae</name>
    <dbReference type="NCBI Taxonomy" id="418240"/>
    <lineage>
        <taxon>Bacteria</taxon>
        <taxon>Bacillati</taxon>
        <taxon>Bacillota</taxon>
        <taxon>Clostridia</taxon>
        <taxon>Lachnospirales</taxon>
        <taxon>Lachnospiraceae</taxon>
        <taxon>Blautia</taxon>
    </lineage>
</organism>
<feature type="transmembrane region" description="Helical" evidence="2">
    <location>
        <begin position="111"/>
        <end position="131"/>
    </location>
</feature>
<evidence type="ECO:0000313" key="5">
    <source>
        <dbReference type="Proteomes" id="UP000095431"/>
    </source>
</evidence>
<dbReference type="InterPro" id="IPR010095">
    <property type="entry name" value="Cas12f1-like_TNB"/>
</dbReference>
<dbReference type="Pfam" id="PF07282">
    <property type="entry name" value="Cas12f1-like_TNB"/>
    <property type="match status" value="1"/>
</dbReference>
<protein>
    <submittedName>
        <fullName evidence="4">Putative transposase DNA-binding domain</fullName>
    </submittedName>
</protein>
<evidence type="ECO:0000259" key="3">
    <source>
        <dbReference type="Pfam" id="PF07282"/>
    </source>
</evidence>
<reference evidence="4 5" key="1">
    <citation type="submission" date="2015-09" db="EMBL/GenBank/DDBJ databases">
        <authorList>
            <consortium name="Pathogen Informatics"/>
        </authorList>
    </citation>
    <scope>NUCLEOTIDE SEQUENCE [LARGE SCALE GENOMIC DNA]</scope>
    <source>
        <strain evidence="4 5">2789STDY5834863</strain>
    </source>
</reference>
<dbReference type="Proteomes" id="UP000095431">
    <property type="component" value="Unassembled WGS sequence"/>
</dbReference>
<evidence type="ECO:0000313" key="4">
    <source>
        <dbReference type="EMBL" id="CUO10517.1"/>
    </source>
</evidence>
<dbReference type="EMBL" id="CYZN01000011">
    <property type="protein sequence ID" value="CUO10517.1"/>
    <property type="molecule type" value="Genomic_DNA"/>
</dbReference>
<sequence>MARPRAKKKKVSYGTHTRSVFLYGSPNAEKRSALEKLQADYTDAVNFYISLLSDREDCLLQLLQNSKKDPLLRRLEKESRVKALSSAYSQNAFDEAVTKLHNRLDNIRKDVIAATGGSVFAVSILLFHAVLTGQSREEMCDLLARIRDSYKAKEKIQYYDKLRDTVKTMEEKEFHDSVSEVTMFYHIISDEYRIPVVEKAHVMMDTRLCCLEKAKDVTTSHVLSVTIPDRKGERMEVPVQADRDALRRMEQYGISGSMRYTITAGGSLKLTCSFEKKTQTPEEHSAVIGVDVGITDAFHTSEGQAIESFQPVIEFYQTEVEPAFGNLSALRNRKQQLRRFLKKHKGVLPEKVILNLRKRMDHLEKDIRQAHAPYRKKRHYYQLVEHTIRNAVDTYIESLQGDKTVLTAMELLDIKEFNKSRRVNGMLSVFSRGKLAEKLMEELSWHGFPFVQVEPAYTSQICPVCGCLDKASRNGKVFHCTCCGHTDDADHVGSINIKARAEDKELIGICEKYPYSKKERHAAIQALQAERNREWKKEQAATA</sequence>
<keyword evidence="2" id="KW-0472">Membrane</keyword>
<dbReference type="RefSeq" id="WP_055200371.1">
    <property type="nucleotide sequence ID" value="NZ_BTHH01000012.1"/>
</dbReference>
<proteinExistence type="predicted"/>
<accession>A0A174CCI6</accession>
<evidence type="ECO:0000256" key="2">
    <source>
        <dbReference type="SAM" id="Phobius"/>
    </source>
</evidence>
<keyword evidence="2" id="KW-1133">Transmembrane helix</keyword>
<gene>
    <name evidence="4" type="ORF">ERS852478_01857</name>
</gene>
<feature type="domain" description="Cas12f1-like TNB" evidence="3">
    <location>
        <begin position="433"/>
        <end position="497"/>
    </location>
</feature>
<keyword evidence="2" id="KW-0812">Transmembrane</keyword>
<dbReference type="AlphaFoldDB" id="A0A174CCI6"/>
<keyword evidence="1 4" id="KW-0238">DNA-binding</keyword>
<evidence type="ECO:0000256" key="1">
    <source>
        <dbReference type="ARBA" id="ARBA00023125"/>
    </source>
</evidence>
<dbReference type="GO" id="GO:0003677">
    <property type="term" value="F:DNA binding"/>
    <property type="evidence" value="ECO:0007669"/>
    <property type="project" value="UniProtKB-KW"/>
</dbReference>
<name>A0A174CCI6_9FIRM</name>